<proteinExistence type="predicted"/>
<evidence type="ECO:0000313" key="1">
    <source>
        <dbReference type="EMBL" id="OQE62062.1"/>
    </source>
</evidence>
<dbReference type="AlphaFoldDB" id="A0A1V6WGN5"/>
<organism evidence="1 2">
    <name type="scientific">Penicillium nalgiovense</name>
    <dbReference type="NCBI Taxonomy" id="60175"/>
    <lineage>
        <taxon>Eukaryota</taxon>
        <taxon>Fungi</taxon>
        <taxon>Dikarya</taxon>
        <taxon>Ascomycota</taxon>
        <taxon>Pezizomycotina</taxon>
        <taxon>Eurotiomycetes</taxon>
        <taxon>Eurotiomycetidae</taxon>
        <taxon>Eurotiales</taxon>
        <taxon>Aspergillaceae</taxon>
        <taxon>Penicillium</taxon>
    </lineage>
</organism>
<dbReference type="Proteomes" id="UP000191691">
    <property type="component" value="Unassembled WGS sequence"/>
</dbReference>
<dbReference type="EMBL" id="MOOB01000273">
    <property type="protein sequence ID" value="OQE62062.1"/>
    <property type="molecule type" value="Genomic_DNA"/>
</dbReference>
<comment type="caution">
    <text evidence="1">The sequence shown here is derived from an EMBL/GenBank/DDBJ whole genome shotgun (WGS) entry which is preliminary data.</text>
</comment>
<keyword evidence="2" id="KW-1185">Reference proteome</keyword>
<sequence>MCNHKVSGHAITLKGQTVPVIEGNFNGPPAVKWLHTDERFEGFPLSLLIPGTRRRSFPATIMPPSPAARLLTDLSTQLDMFIRFLKVDLTPIILEGDLVQGESRRATELLATGMNTQCWIQRLQKIHQWTNLALREQDWLQRTGRNEPTPCSGSHRFGTMAAFIQEEGLSDTHNTKKALQHGRRLMRFEHEFGHGITLIWLPVLPALRCLSLAEEARTIEMLRSSGFAYIAHRAQLLARLRSNYQCIHGIYP</sequence>
<accession>A0A1V6WGN5</accession>
<protein>
    <submittedName>
        <fullName evidence="1">Uncharacterized protein</fullName>
    </submittedName>
</protein>
<evidence type="ECO:0000313" key="2">
    <source>
        <dbReference type="Proteomes" id="UP000191691"/>
    </source>
</evidence>
<feature type="non-terminal residue" evidence="1">
    <location>
        <position position="252"/>
    </location>
</feature>
<dbReference type="OMA" id="FAYIAHR"/>
<name>A0A1V6WGN5_PENNA</name>
<reference evidence="2" key="1">
    <citation type="journal article" date="2017" name="Nat. Microbiol.">
        <title>Global analysis of biosynthetic gene clusters reveals vast potential of secondary metabolite production in Penicillium species.</title>
        <authorList>
            <person name="Nielsen J.C."/>
            <person name="Grijseels S."/>
            <person name="Prigent S."/>
            <person name="Ji B."/>
            <person name="Dainat J."/>
            <person name="Nielsen K.F."/>
            <person name="Frisvad J.C."/>
            <person name="Workman M."/>
            <person name="Nielsen J."/>
        </authorList>
    </citation>
    <scope>NUCLEOTIDE SEQUENCE [LARGE SCALE GENOMIC DNA]</scope>
    <source>
        <strain evidence="2">IBT 13039</strain>
    </source>
</reference>
<gene>
    <name evidence="1" type="ORF">PENNAL_c0273G10237</name>
</gene>